<evidence type="ECO:0000256" key="5">
    <source>
        <dbReference type="ARBA" id="ARBA00022475"/>
    </source>
</evidence>
<keyword evidence="17" id="KW-0325">Glycoprotein</keyword>
<accession>A0A5K1GRT1</accession>
<evidence type="ECO:0000256" key="15">
    <source>
        <dbReference type="ARBA" id="ARBA00023136"/>
    </source>
</evidence>
<keyword evidence="5" id="KW-1003">Cell membrane</keyword>
<feature type="domain" description="Protein kinase" evidence="22">
    <location>
        <begin position="356"/>
        <end position="635"/>
    </location>
</feature>
<dbReference type="InterPro" id="IPR008271">
    <property type="entry name" value="Ser/Thr_kinase_AS"/>
</dbReference>
<dbReference type="EMBL" id="LR721787">
    <property type="protein sequence ID" value="VVW77860.1"/>
    <property type="molecule type" value="Genomic_DNA"/>
</dbReference>
<evidence type="ECO:0000256" key="20">
    <source>
        <dbReference type="SAM" id="Phobius"/>
    </source>
</evidence>
<dbReference type="FunFam" id="1.10.510.10:FF:000240">
    <property type="entry name" value="Lectin-domain containing receptor kinase A4.3"/>
    <property type="match status" value="1"/>
</dbReference>
<comment type="subcellular location">
    <subcellularLocation>
        <location evidence="1">Cell membrane</location>
        <topology evidence="1">Single-pass type I membrane protein</topology>
    </subcellularLocation>
</comment>
<feature type="chain" id="PRO_5023852912" description="non-specific serine/threonine protein kinase" evidence="21">
    <location>
        <begin position="21"/>
        <end position="679"/>
    </location>
</feature>
<dbReference type="PROSITE" id="PS00107">
    <property type="entry name" value="PROTEIN_KINASE_ATP"/>
    <property type="match status" value="1"/>
</dbReference>
<evidence type="ECO:0000256" key="7">
    <source>
        <dbReference type="ARBA" id="ARBA00022679"/>
    </source>
</evidence>
<keyword evidence="7" id="KW-0808">Transferase</keyword>
<dbReference type="InterPro" id="IPR000719">
    <property type="entry name" value="Prot_kinase_dom"/>
</dbReference>
<keyword evidence="6" id="KW-0723">Serine/threonine-protein kinase</keyword>
<dbReference type="InterPro" id="IPR001220">
    <property type="entry name" value="Legume_lectin_dom"/>
</dbReference>
<reference evidence="23" key="1">
    <citation type="submission" date="2019-09" db="EMBL/GenBank/DDBJ databases">
        <authorList>
            <person name="Zhang L."/>
        </authorList>
    </citation>
    <scope>NUCLEOTIDE SEQUENCE</scope>
</reference>
<sequence length="679" mass="75077">MARHAIMFLVLALIPSSIGGISFNLTDFPPKVPEINFFDDAEASDPSTLAPSFINITSNPTSPNNNTFRQGRAVYNKPVPLYDSSGSVWEFTTHFKFVIDGLGNPKTGDGMAFFLAPFNWSPPMNSTGCWLGLFNETTNGLSTNHVVAVEFDTFQNAEDPNPQHVGIDVNGVYSNFTVPWQWDSTRKLNGEATVVYNHTEGTLSATLVYQNGSKRSNISRPIDLTTVLPENILIGFSAATGHYTEHHFILSWDFTSTVSGTRIGNIKSNDNNKNKNTNNKLIIPLAACSAAVVVVLFGVLVTTLVLKRRKRITQEEMVVEEEEVGVAEDEGAELLDLATGPRRFSYAELAVATKNFNEKWKLGQGGFGGVYFGVLPDNGKEVAVKRFWRGSSQGKKEFFAEVTVISRLRHRNLVPLTGWCHDRGELMLVYDYMNGGSLDVHLFKPKAGEVMPWDRRRKVALGLASAVLYLHEEWEQCVVHRDIKSSNVMIDSKFCPRLGDFGLARLVDHSRTAQTTMVAGTMGYLAPECVSTGKATKESDMYSFGVVLLEIASGRSATQTIGKEEVTLVEWVWSLFGAGAYMEAVDERLGSEFVEREAECLMTVGLWCVHPDQKRRPSMKEAIRVLNLQAELPRLPRGMPVPVFWSPPVVGFDEHQQISEQGSSISGGSDGSEKPETRP</sequence>
<feature type="compositionally biased region" description="Low complexity" evidence="19">
    <location>
        <begin position="658"/>
        <end position="667"/>
    </location>
</feature>
<keyword evidence="8 20" id="KW-0812">Transmembrane</keyword>
<feature type="binding site" evidence="18">
    <location>
        <position position="385"/>
    </location>
    <ligand>
        <name>ATP</name>
        <dbReference type="ChEBI" id="CHEBI:30616"/>
    </ligand>
</feature>
<evidence type="ECO:0000256" key="17">
    <source>
        <dbReference type="ARBA" id="ARBA00023180"/>
    </source>
</evidence>
<evidence type="ECO:0000259" key="22">
    <source>
        <dbReference type="PROSITE" id="PS50011"/>
    </source>
</evidence>
<evidence type="ECO:0000256" key="1">
    <source>
        <dbReference type="ARBA" id="ARBA00004251"/>
    </source>
</evidence>
<evidence type="ECO:0000256" key="9">
    <source>
        <dbReference type="ARBA" id="ARBA00022729"/>
    </source>
</evidence>
<dbReference type="OMA" id="FDIREME"/>
<keyword evidence="14 20" id="KW-1133">Transmembrane helix</keyword>
<dbReference type="Gene3D" id="3.30.200.20">
    <property type="entry name" value="Phosphorylase Kinase, domain 1"/>
    <property type="match status" value="1"/>
</dbReference>
<keyword evidence="12" id="KW-0418">Kinase</keyword>
<dbReference type="SUPFAM" id="SSF49899">
    <property type="entry name" value="Concanavalin A-like lectins/glucanases"/>
    <property type="match status" value="1"/>
</dbReference>
<comment type="similarity">
    <text evidence="3">In the C-terminal section; belongs to the protein kinase superfamily. Ser/Thr protein kinase family.</text>
</comment>
<keyword evidence="9 21" id="KW-0732">Signal</keyword>
<dbReference type="OrthoDB" id="2014828at2759"/>
<dbReference type="InterPro" id="IPR011009">
    <property type="entry name" value="Kinase-like_dom_sf"/>
</dbReference>
<feature type="signal peptide" evidence="21">
    <location>
        <begin position="1"/>
        <end position="20"/>
    </location>
</feature>
<evidence type="ECO:0000256" key="6">
    <source>
        <dbReference type="ARBA" id="ARBA00022527"/>
    </source>
</evidence>
<dbReference type="InterPro" id="IPR017441">
    <property type="entry name" value="Protein_kinase_ATP_BS"/>
</dbReference>
<dbReference type="InterPro" id="IPR013320">
    <property type="entry name" value="ConA-like_dom_sf"/>
</dbReference>
<comment type="similarity">
    <text evidence="2">In the N-terminal section; belongs to the leguminous lectin family.</text>
</comment>
<dbReference type="PROSITE" id="PS50011">
    <property type="entry name" value="PROTEIN_KINASE_DOM"/>
    <property type="match status" value="1"/>
</dbReference>
<dbReference type="GO" id="GO:0005886">
    <property type="term" value="C:plasma membrane"/>
    <property type="evidence" value="ECO:0007669"/>
    <property type="project" value="UniProtKB-SubCell"/>
</dbReference>
<evidence type="ECO:0000256" key="19">
    <source>
        <dbReference type="SAM" id="MobiDB-lite"/>
    </source>
</evidence>
<dbReference type="AlphaFoldDB" id="A0A5K1GRT1"/>
<evidence type="ECO:0000256" key="10">
    <source>
        <dbReference type="ARBA" id="ARBA00022734"/>
    </source>
</evidence>
<keyword evidence="10" id="KW-0430">Lectin</keyword>
<evidence type="ECO:0000256" key="12">
    <source>
        <dbReference type="ARBA" id="ARBA00022777"/>
    </source>
</evidence>
<evidence type="ECO:0000256" key="11">
    <source>
        <dbReference type="ARBA" id="ARBA00022741"/>
    </source>
</evidence>
<keyword evidence="13 18" id="KW-0067">ATP-binding</keyword>
<evidence type="ECO:0000256" key="21">
    <source>
        <dbReference type="SAM" id="SignalP"/>
    </source>
</evidence>
<dbReference type="Pfam" id="PF00069">
    <property type="entry name" value="Pkinase"/>
    <property type="match status" value="1"/>
</dbReference>
<dbReference type="SUPFAM" id="SSF56112">
    <property type="entry name" value="Protein kinase-like (PK-like)"/>
    <property type="match status" value="1"/>
</dbReference>
<dbReference type="InterPro" id="IPR019825">
    <property type="entry name" value="Lectin_legB_Mn/Ca_BS"/>
</dbReference>
<dbReference type="GO" id="GO:0005524">
    <property type="term" value="F:ATP binding"/>
    <property type="evidence" value="ECO:0007669"/>
    <property type="project" value="UniProtKB-UniRule"/>
</dbReference>
<keyword evidence="11 18" id="KW-0547">Nucleotide-binding</keyword>
<dbReference type="GO" id="GO:0002229">
    <property type="term" value="P:defense response to oomycetes"/>
    <property type="evidence" value="ECO:0007669"/>
    <property type="project" value="UniProtKB-ARBA"/>
</dbReference>
<dbReference type="InterPro" id="IPR050528">
    <property type="entry name" value="L-type_Lectin-RKs"/>
</dbReference>
<evidence type="ECO:0000256" key="2">
    <source>
        <dbReference type="ARBA" id="ARBA00008536"/>
    </source>
</evidence>
<dbReference type="Gene3D" id="1.10.510.10">
    <property type="entry name" value="Transferase(Phosphotransferase) domain 1"/>
    <property type="match status" value="1"/>
</dbReference>
<proteinExistence type="inferred from homology"/>
<dbReference type="PROSITE" id="PS00108">
    <property type="entry name" value="PROTEIN_KINASE_ST"/>
    <property type="match status" value="1"/>
</dbReference>
<evidence type="ECO:0000256" key="18">
    <source>
        <dbReference type="PROSITE-ProRule" id="PRU10141"/>
    </source>
</evidence>
<protein>
    <recommendedName>
        <fullName evidence="4">non-specific serine/threonine protein kinase</fullName>
        <ecNumber evidence="4">2.7.11.1</ecNumber>
    </recommendedName>
</protein>
<feature type="transmembrane region" description="Helical" evidence="20">
    <location>
        <begin position="281"/>
        <end position="306"/>
    </location>
</feature>
<dbReference type="GO" id="GO:0004674">
    <property type="term" value="F:protein serine/threonine kinase activity"/>
    <property type="evidence" value="ECO:0007669"/>
    <property type="project" value="UniProtKB-KW"/>
</dbReference>
<dbReference type="GO" id="GO:0030246">
    <property type="term" value="F:carbohydrate binding"/>
    <property type="evidence" value="ECO:0007669"/>
    <property type="project" value="UniProtKB-KW"/>
</dbReference>
<keyword evidence="16" id="KW-0675">Receptor</keyword>
<feature type="region of interest" description="Disordered" evidence="19">
    <location>
        <begin position="656"/>
        <end position="679"/>
    </location>
</feature>
<evidence type="ECO:0000256" key="4">
    <source>
        <dbReference type="ARBA" id="ARBA00012513"/>
    </source>
</evidence>
<evidence type="ECO:0000256" key="14">
    <source>
        <dbReference type="ARBA" id="ARBA00022989"/>
    </source>
</evidence>
<gene>
    <name evidence="23" type="ORF">NYM_LOCUS27134</name>
</gene>
<dbReference type="PANTHER" id="PTHR27007">
    <property type="match status" value="1"/>
</dbReference>
<organism evidence="23">
    <name type="scientific">Nymphaea colorata</name>
    <name type="common">pocket water lily</name>
    <dbReference type="NCBI Taxonomy" id="210225"/>
    <lineage>
        <taxon>Eukaryota</taxon>
        <taxon>Viridiplantae</taxon>
        <taxon>Streptophyta</taxon>
        <taxon>Embryophyta</taxon>
        <taxon>Tracheophyta</taxon>
        <taxon>Spermatophyta</taxon>
        <taxon>Magnoliopsida</taxon>
        <taxon>Nymphaeales</taxon>
        <taxon>Nymphaeaceae</taxon>
        <taxon>Nymphaea</taxon>
    </lineage>
</organism>
<name>A0A5K1GRT1_9MAGN</name>
<evidence type="ECO:0000256" key="16">
    <source>
        <dbReference type="ARBA" id="ARBA00023170"/>
    </source>
</evidence>
<keyword evidence="15 20" id="KW-0472">Membrane</keyword>
<dbReference type="FunFam" id="3.30.200.20:FF:000168">
    <property type="entry name" value="L-type lectin-domain containing receptor kinase IX.1"/>
    <property type="match status" value="1"/>
</dbReference>
<dbReference type="SMART" id="SM00220">
    <property type="entry name" value="S_TKc"/>
    <property type="match status" value="1"/>
</dbReference>
<dbReference type="CDD" id="cd06899">
    <property type="entry name" value="lectin_legume_LecRK_Arcelin_ConA"/>
    <property type="match status" value="1"/>
</dbReference>
<dbReference type="Gene3D" id="2.60.120.200">
    <property type="match status" value="1"/>
</dbReference>
<evidence type="ECO:0000256" key="3">
    <source>
        <dbReference type="ARBA" id="ARBA00010217"/>
    </source>
</evidence>
<dbReference type="EC" id="2.7.11.1" evidence="4"/>
<evidence type="ECO:0000313" key="23">
    <source>
        <dbReference type="EMBL" id="VVW77860.1"/>
    </source>
</evidence>
<dbReference type="Pfam" id="PF00139">
    <property type="entry name" value="Lectin_legB"/>
    <property type="match status" value="1"/>
</dbReference>
<dbReference type="PROSITE" id="PS00307">
    <property type="entry name" value="LECTIN_LEGUME_BETA"/>
    <property type="match status" value="1"/>
</dbReference>
<dbReference type="CDD" id="cd14066">
    <property type="entry name" value="STKc_IRAK"/>
    <property type="match status" value="1"/>
</dbReference>
<dbReference type="Gramene" id="NC9G0168470.1">
    <property type="protein sequence ID" value="NC9G0168470.1:cds"/>
    <property type="gene ID" value="NC9G0168470"/>
</dbReference>
<evidence type="ECO:0000256" key="8">
    <source>
        <dbReference type="ARBA" id="ARBA00022692"/>
    </source>
</evidence>
<evidence type="ECO:0000256" key="13">
    <source>
        <dbReference type="ARBA" id="ARBA00022840"/>
    </source>
</evidence>